<feature type="coiled-coil region" evidence="1">
    <location>
        <begin position="1731"/>
        <end position="1765"/>
    </location>
</feature>
<protein>
    <submittedName>
        <fullName evidence="3">Uncharacterized protein</fullName>
    </submittedName>
</protein>
<feature type="compositionally biased region" description="Low complexity" evidence="2">
    <location>
        <begin position="266"/>
        <end position="282"/>
    </location>
</feature>
<feature type="compositionally biased region" description="Basic and acidic residues" evidence="2">
    <location>
        <begin position="284"/>
        <end position="298"/>
    </location>
</feature>
<comment type="caution">
    <text evidence="3">The sequence shown here is derived from an EMBL/GenBank/DDBJ whole genome shotgun (WGS) entry which is preliminary data.</text>
</comment>
<dbReference type="GO" id="GO:0061630">
    <property type="term" value="F:ubiquitin protein ligase activity"/>
    <property type="evidence" value="ECO:0007669"/>
    <property type="project" value="InterPro"/>
</dbReference>
<feature type="coiled-coil region" evidence="1">
    <location>
        <begin position="1499"/>
        <end position="1558"/>
    </location>
</feature>
<organism evidence="3">
    <name type="scientific">Cladocopium goreaui</name>
    <dbReference type="NCBI Taxonomy" id="2562237"/>
    <lineage>
        <taxon>Eukaryota</taxon>
        <taxon>Sar</taxon>
        <taxon>Alveolata</taxon>
        <taxon>Dinophyceae</taxon>
        <taxon>Suessiales</taxon>
        <taxon>Symbiodiniaceae</taxon>
        <taxon>Cladocopium</taxon>
    </lineage>
</organism>
<reference evidence="3" key="1">
    <citation type="submission" date="2022-10" db="EMBL/GenBank/DDBJ databases">
        <authorList>
            <person name="Chen Y."/>
            <person name="Dougan E. K."/>
            <person name="Chan C."/>
            <person name="Rhodes N."/>
            <person name="Thang M."/>
        </authorList>
    </citation>
    <scope>NUCLEOTIDE SEQUENCE</scope>
</reference>
<feature type="coiled-coil region" evidence="1">
    <location>
        <begin position="49"/>
        <end position="129"/>
    </location>
</feature>
<keyword evidence="1" id="KW-0175">Coiled coil</keyword>
<feature type="region of interest" description="Disordered" evidence="2">
    <location>
        <begin position="260"/>
        <end position="312"/>
    </location>
</feature>
<sequence>MVVEERVDQQVKLNRWERLTMVLLQHQEDQAVAEIAEQRQRNMHLVKQNQDLHKTIDLLQQEQKKAEVQVVETQNEAKAAQEKFRKIHAGLLERVQVAEQKCEKKEEDIKLLREEIEEQELENSQFVMKASSPRLHRNEYVELDHDLPTLVIPDSGPGFPSPRISSEPQLVQQAAAQIRRNLALQRRMTGLLNWRSETTVGKLQTDLVMAGSPELLGRSEWIAPEVQESLLQLRSELEAERRRSSEEAEEYEDHITKLEEKLTQLRSKSPPKSPSRSRASARFFGEKLAEIQRERESRSVPTFPAAESGISTQRLSAPLAGSATFSEDFQAPDAPTASLESKSRSQEEHHELLRKAAEVTCDADVLLSEHLAERTKSREQAAQLEATCAQLQERHAQELSNERAAYEELNRKLKQQGLDLQEEAAERALQRSITSEMAVHQVECDSLRHELHLQSEFLKSEEEAAAKSRQAVELDQKVHLKQLEEKNSEAQRSSALLRSECEELSTRTAEGHLLVSQLEMQYQVQEHQLEELQSMQLEKHKNLEMSEKARRSGEEELVEYKSLFEQRKQQLEEEKVELQKTIEDLEESEGNCRDLLEETLAKLAKEKEARLALEMKPEQLAGPATLATDDVVRDDGPTLADRVAVLMQRNVNIQRQMASLLEQQMAARSEVSEAAPEKQFGSPSKEAADNDQPEERSKSRTRTRQSLRVFGQHVLMERQSRRGVGDDVVPGRDQASSAGAKEEPEKGPSVEPVAVSPATALRTFSMMAQREAEELEKVWREMQGATARELAEERAKTTALRLALQQRGEEMQEEQQRLVGLEAELERKVQAELKVAERQQDLEKRIQTMQSKEHEKDALAKEKIELQQRIQMLEDAEQKKQEIEKEREELKRRIQMLESAEEEKNILEKDKQDLEKRIQTMQSKEHEKDAFAKEKIELQQRIQMLEDVEQKKQEIEKEREELKRRIQMLESAEEEKNILEKDKQDLEKRIQTMQSKEHEKDALAKEKIELQQRIQMLEDAEQKKQEIEKEREELKRRIQMLESAEHEKNILEKEKQDLEKRMEIMQSTEKERVALAKERIEMYERIQMLEDAKKEKQALERERQELKRRIQTLESAEQEKNILEKDKQDLEKRIQTMQGKEHEKDAFAKEKIELQQRIQMLEDAEQKKQEIEKEREELKRRIQMLESAEQEKNILEKEKQDLEKRIQTMQSKEREKDALAKEKIEMQQRIQMLEDAEQKKQEIEKEREELKRRIQMLESAEQEKNILEKEKQDLEEKRIQTMQSKEREKDALAKEKIEMEQRIQMLEDAEQKKQEIEKEREELKRRIQMLESAEQEKNILEKEKQDLEEKRIQTMQSKEREKDALAKEKIEMQQRIQMLEDAEQKKQEIEKEREELKRRIQMLESAEQEKNILEKEKQDLEKRIQTMQSKEREKDALAKEKIEMQHIELEQSEQKKQEIEKEREELLQRANGRVKLEMAELQSRCHSSDEAAQREAQTSEILRIELQAAKDSLLQLREKRTSRSHTDEAEKLQTQHEINELQETLLRHQMECRALHGEVEQSKLGSEAVQQSYAQEICQLRKEVTQQGLAKLDNEQAIQNLEMLAESQEELGSMLEEQAARQQQVRRRSHTMEELREEFQQQGTALQDLSQKVGFYQQGLLSEEAVLERAEVELAEWQEEYQSAHKEANRSSKLEEQAALTYQVELLAAQDDVRKLKKSLVDVSVQRSETAAKQREDAQQVRQREQELAARASQLEMRCKAQEHQLQIAMQSRKSEVESEDRTGSSLENMCERIRGDCYRELESIELSTALAQQEAFELKEAQLQMEIKHDVLLEEVSQWRSEGLEAAEYSRQLARLNTELARVQKECEGLRCLEVNQPHADLVQNEEATAFAEALQLELFDLKEEMLQLEQQSVADADAAQRSQRTIAALRTQNEKLRHKYDEARLSESEATAMAIDLALKSRGHELFEDMASQSLGDIYISQMFECIMDSIFPPLNPGIFGG</sequence>
<proteinExistence type="predicted"/>
<dbReference type="InterPro" id="IPR033489">
    <property type="entry name" value="RBBP6"/>
</dbReference>
<feature type="region of interest" description="Disordered" evidence="2">
    <location>
        <begin position="327"/>
        <end position="352"/>
    </location>
</feature>
<dbReference type="EMBL" id="CAMXCT020006511">
    <property type="protein sequence ID" value="CAL1168382.1"/>
    <property type="molecule type" value="Genomic_DNA"/>
</dbReference>
<dbReference type="PANTHER" id="PTHR15439">
    <property type="entry name" value="RETINOBLASTOMA-BINDING PROTEIN 6"/>
    <property type="match status" value="1"/>
</dbReference>
<gene>
    <name evidence="3" type="ORF">C1SCF055_LOCUS39861</name>
</gene>
<dbReference type="EMBL" id="CAMXCT010006511">
    <property type="protein sequence ID" value="CAI4015007.1"/>
    <property type="molecule type" value="Genomic_DNA"/>
</dbReference>
<feature type="compositionally biased region" description="Basic and acidic residues" evidence="2">
    <location>
        <begin position="715"/>
        <end position="725"/>
    </location>
</feature>
<evidence type="ECO:0000256" key="1">
    <source>
        <dbReference type="SAM" id="Coils"/>
    </source>
</evidence>
<dbReference type="GO" id="GO:0006397">
    <property type="term" value="P:mRNA processing"/>
    <property type="evidence" value="ECO:0007669"/>
    <property type="project" value="InterPro"/>
</dbReference>
<keyword evidence="5" id="KW-1185">Reference proteome</keyword>
<dbReference type="PANTHER" id="PTHR15439:SF22">
    <property type="entry name" value="C3H1-TYPE DOMAIN-CONTAINING PROTEIN-RELATED"/>
    <property type="match status" value="1"/>
</dbReference>
<feature type="coiled-coil region" evidence="1">
    <location>
        <begin position="804"/>
        <end position="1469"/>
    </location>
</feature>
<accession>A0A9P1DQY5</accession>
<feature type="coiled-coil region" evidence="1">
    <location>
        <begin position="1598"/>
        <end position="1694"/>
    </location>
</feature>
<dbReference type="EMBL" id="CAMXCT030006511">
    <property type="protein sequence ID" value="CAL4802319.1"/>
    <property type="molecule type" value="Genomic_DNA"/>
</dbReference>
<feature type="coiled-coil region" evidence="1">
    <location>
        <begin position="1847"/>
        <end position="1948"/>
    </location>
</feature>
<evidence type="ECO:0000313" key="4">
    <source>
        <dbReference type="EMBL" id="CAL1168382.1"/>
    </source>
</evidence>
<feature type="coiled-coil region" evidence="1">
    <location>
        <begin position="480"/>
        <end position="616"/>
    </location>
</feature>
<evidence type="ECO:0000313" key="5">
    <source>
        <dbReference type="Proteomes" id="UP001152797"/>
    </source>
</evidence>
<reference evidence="4" key="2">
    <citation type="submission" date="2024-04" db="EMBL/GenBank/DDBJ databases">
        <authorList>
            <person name="Chen Y."/>
            <person name="Shah S."/>
            <person name="Dougan E. K."/>
            <person name="Thang M."/>
            <person name="Chan C."/>
        </authorList>
    </citation>
    <scope>NUCLEOTIDE SEQUENCE [LARGE SCALE GENOMIC DNA]</scope>
</reference>
<feature type="region of interest" description="Disordered" evidence="2">
    <location>
        <begin position="668"/>
        <end position="752"/>
    </location>
</feature>
<name>A0A9P1DQY5_9DINO</name>
<feature type="compositionally biased region" description="Basic and acidic residues" evidence="2">
    <location>
        <begin position="341"/>
        <end position="352"/>
    </location>
</feature>
<feature type="coiled-coil region" evidence="1">
    <location>
        <begin position="367"/>
        <end position="426"/>
    </location>
</feature>
<dbReference type="Proteomes" id="UP001152797">
    <property type="component" value="Unassembled WGS sequence"/>
</dbReference>
<evidence type="ECO:0000313" key="3">
    <source>
        <dbReference type="EMBL" id="CAI4015007.1"/>
    </source>
</evidence>
<evidence type="ECO:0000256" key="2">
    <source>
        <dbReference type="SAM" id="MobiDB-lite"/>
    </source>
</evidence>
<dbReference type="GO" id="GO:0016567">
    <property type="term" value="P:protein ubiquitination"/>
    <property type="evidence" value="ECO:0007669"/>
    <property type="project" value="InterPro"/>
</dbReference>